<organism evidence="6 7">
    <name type="scientific">Popillia japonica</name>
    <name type="common">Japanese beetle</name>
    <dbReference type="NCBI Taxonomy" id="7064"/>
    <lineage>
        <taxon>Eukaryota</taxon>
        <taxon>Metazoa</taxon>
        <taxon>Ecdysozoa</taxon>
        <taxon>Arthropoda</taxon>
        <taxon>Hexapoda</taxon>
        <taxon>Insecta</taxon>
        <taxon>Pterygota</taxon>
        <taxon>Neoptera</taxon>
        <taxon>Endopterygota</taxon>
        <taxon>Coleoptera</taxon>
        <taxon>Polyphaga</taxon>
        <taxon>Scarabaeiformia</taxon>
        <taxon>Scarabaeidae</taxon>
        <taxon>Rutelinae</taxon>
        <taxon>Popillia</taxon>
    </lineage>
</organism>
<dbReference type="GO" id="GO:0008270">
    <property type="term" value="F:zinc ion binding"/>
    <property type="evidence" value="ECO:0007669"/>
    <property type="project" value="UniProtKB-KW"/>
</dbReference>
<name>A0AAW1N0Q9_POPJA</name>
<dbReference type="Gene3D" id="3.30.40.10">
    <property type="entry name" value="Zinc/RING finger domain, C3HC4 (zinc finger)"/>
    <property type="match status" value="1"/>
</dbReference>
<evidence type="ECO:0000313" key="7">
    <source>
        <dbReference type="Proteomes" id="UP001458880"/>
    </source>
</evidence>
<feature type="domain" description="DDE-1" evidence="5">
    <location>
        <begin position="1"/>
        <end position="63"/>
    </location>
</feature>
<dbReference type="AlphaFoldDB" id="A0AAW1N0Q9"/>
<dbReference type="Pfam" id="PF03184">
    <property type="entry name" value="DDE_1"/>
    <property type="match status" value="1"/>
</dbReference>
<keyword evidence="7" id="KW-1185">Reference proteome</keyword>
<proteinExistence type="predicted"/>
<dbReference type="Proteomes" id="UP001458880">
    <property type="component" value="Unassembled WGS sequence"/>
</dbReference>
<dbReference type="InterPro" id="IPR013083">
    <property type="entry name" value="Znf_RING/FYVE/PHD"/>
</dbReference>
<dbReference type="EMBL" id="JASPKY010000022">
    <property type="protein sequence ID" value="KAK9752183.1"/>
    <property type="molecule type" value="Genomic_DNA"/>
</dbReference>
<keyword evidence="3" id="KW-0862">Zinc</keyword>
<dbReference type="InterPro" id="IPR011011">
    <property type="entry name" value="Znf_FYVE_PHD"/>
</dbReference>
<dbReference type="GO" id="GO:0003676">
    <property type="term" value="F:nucleic acid binding"/>
    <property type="evidence" value="ECO:0007669"/>
    <property type="project" value="InterPro"/>
</dbReference>
<evidence type="ECO:0000256" key="3">
    <source>
        <dbReference type="ARBA" id="ARBA00022833"/>
    </source>
</evidence>
<keyword evidence="6" id="KW-0255">Endonuclease</keyword>
<reference evidence="6 7" key="1">
    <citation type="journal article" date="2024" name="BMC Genomics">
        <title>De novo assembly and annotation of Popillia japonica's genome with initial clues to its potential as an invasive pest.</title>
        <authorList>
            <person name="Cucini C."/>
            <person name="Boschi S."/>
            <person name="Funari R."/>
            <person name="Cardaioli E."/>
            <person name="Iannotti N."/>
            <person name="Marturano G."/>
            <person name="Paoli F."/>
            <person name="Bruttini M."/>
            <person name="Carapelli A."/>
            <person name="Frati F."/>
            <person name="Nardi F."/>
        </authorList>
    </citation>
    <scope>NUCLEOTIDE SEQUENCE [LARGE SCALE GENOMIC DNA]</scope>
    <source>
        <strain evidence="6">DMR45628</strain>
    </source>
</reference>
<dbReference type="GO" id="GO:0004519">
    <property type="term" value="F:endonuclease activity"/>
    <property type="evidence" value="ECO:0007669"/>
    <property type="project" value="UniProtKB-KW"/>
</dbReference>
<keyword evidence="2" id="KW-0863">Zinc-finger</keyword>
<sequence>MDSHASHVSPETLKLAANNDIHIVTFPAHRTHITQPLDGRVYKSLKSNWKRGLDNFMRNNPREKPSRVDFNRLLKPVWHGTFQPLTIIHSFEKTGIFPINTKAIPDEALAPSLIIRAFSDTDSNRASTPRPPVMDKSTLLEIPVSVKDRKVLPEKSLAKVISPSVLDVVSSCSISGFQQPSQTSVSVPSSSLNKPSRSGCQKSFQHNKVSVTRLSKCKATKDWFCGSCGSSYNEDVLKKNGAKWIQCSLCLVWYHCQCQNITDEVTFMCDACAAGNQNITDEVTFMCDACAAGNDSE</sequence>
<keyword evidence="6" id="KW-0540">Nuclease</keyword>
<dbReference type="InterPro" id="IPR004875">
    <property type="entry name" value="DDE_SF_endonuclease_dom"/>
</dbReference>
<protein>
    <submittedName>
        <fullName evidence="6">DDE superfamily endonuclease</fullName>
    </submittedName>
</protein>
<evidence type="ECO:0000313" key="6">
    <source>
        <dbReference type="EMBL" id="KAK9752183.1"/>
    </source>
</evidence>
<accession>A0AAW1N0Q9</accession>
<dbReference type="SUPFAM" id="SSF57903">
    <property type="entry name" value="FYVE/PHD zinc finger"/>
    <property type="match status" value="1"/>
</dbReference>
<comment type="caution">
    <text evidence="6">The sequence shown here is derived from an EMBL/GenBank/DDBJ whole genome shotgun (WGS) entry which is preliminary data.</text>
</comment>
<feature type="region of interest" description="Disordered" evidence="4">
    <location>
        <begin position="176"/>
        <end position="198"/>
    </location>
</feature>
<evidence type="ECO:0000259" key="5">
    <source>
        <dbReference type="Pfam" id="PF03184"/>
    </source>
</evidence>
<evidence type="ECO:0000256" key="4">
    <source>
        <dbReference type="SAM" id="MobiDB-lite"/>
    </source>
</evidence>
<keyword evidence="1" id="KW-0479">Metal-binding</keyword>
<dbReference type="InterPro" id="IPR019786">
    <property type="entry name" value="Zinc_finger_PHD-type_CS"/>
</dbReference>
<evidence type="ECO:0000256" key="1">
    <source>
        <dbReference type="ARBA" id="ARBA00022723"/>
    </source>
</evidence>
<dbReference type="CDD" id="cd15517">
    <property type="entry name" value="PHD_TCF19_like"/>
    <property type="match status" value="1"/>
</dbReference>
<dbReference type="PROSITE" id="PS01359">
    <property type="entry name" value="ZF_PHD_1"/>
    <property type="match status" value="1"/>
</dbReference>
<feature type="compositionally biased region" description="Low complexity" evidence="4">
    <location>
        <begin position="178"/>
        <end position="198"/>
    </location>
</feature>
<evidence type="ECO:0000256" key="2">
    <source>
        <dbReference type="ARBA" id="ARBA00022771"/>
    </source>
</evidence>
<gene>
    <name evidence="6" type="ORF">QE152_g4381</name>
</gene>
<keyword evidence="6" id="KW-0378">Hydrolase</keyword>